<organism evidence="4 5">
    <name type="scientific">Gemmiger formicilis</name>
    <dbReference type="NCBI Taxonomy" id="745368"/>
    <lineage>
        <taxon>Bacteria</taxon>
        <taxon>Bacillati</taxon>
        <taxon>Bacillota</taxon>
        <taxon>Clostridia</taxon>
        <taxon>Eubacteriales</taxon>
        <taxon>Gemmiger</taxon>
    </lineage>
</organism>
<evidence type="ECO:0000256" key="2">
    <source>
        <dbReference type="ARBA" id="ARBA00022840"/>
    </source>
</evidence>
<dbReference type="InterPro" id="IPR027785">
    <property type="entry name" value="UvrD-like_helicase_C"/>
</dbReference>
<dbReference type="Pfam" id="PF13538">
    <property type="entry name" value="UvrD_C_2"/>
    <property type="match status" value="1"/>
</dbReference>
<dbReference type="PANTHER" id="PTHR43788">
    <property type="entry name" value="DNA2/NAM7 HELICASE FAMILY MEMBER"/>
    <property type="match status" value="1"/>
</dbReference>
<dbReference type="InterPro" id="IPR041451">
    <property type="entry name" value="RecD2_SH13"/>
</dbReference>
<evidence type="ECO:0000256" key="1">
    <source>
        <dbReference type="ARBA" id="ARBA00022741"/>
    </source>
</evidence>
<dbReference type="SMART" id="SM00382">
    <property type="entry name" value="AAA"/>
    <property type="match status" value="1"/>
</dbReference>
<dbReference type="EMBL" id="FUYF01000048">
    <property type="protein sequence ID" value="SKA97871.1"/>
    <property type="molecule type" value="Genomic_DNA"/>
</dbReference>
<dbReference type="GO" id="GO:0017116">
    <property type="term" value="F:single-stranded DNA helicase activity"/>
    <property type="evidence" value="ECO:0007669"/>
    <property type="project" value="TreeGrafter"/>
</dbReference>
<dbReference type="InterPro" id="IPR050534">
    <property type="entry name" value="Coronavir_polyprotein_1ab"/>
</dbReference>
<dbReference type="InterPro" id="IPR027417">
    <property type="entry name" value="P-loop_NTPase"/>
</dbReference>
<dbReference type="GO" id="GO:0005524">
    <property type="term" value="F:ATP binding"/>
    <property type="evidence" value="ECO:0007669"/>
    <property type="project" value="UniProtKB-KW"/>
</dbReference>
<dbReference type="Gene3D" id="2.30.30.940">
    <property type="match status" value="1"/>
</dbReference>
<dbReference type="STRING" id="745368.SAMN02745178_02830"/>
<gene>
    <name evidence="4" type="ORF">SAMN02745178_02830</name>
</gene>
<evidence type="ECO:0000313" key="4">
    <source>
        <dbReference type="EMBL" id="SKA97871.1"/>
    </source>
</evidence>
<evidence type="ECO:0000259" key="3">
    <source>
        <dbReference type="SMART" id="SM00382"/>
    </source>
</evidence>
<keyword evidence="2" id="KW-0067">ATP-binding</keyword>
<dbReference type="PANTHER" id="PTHR43788:SF6">
    <property type="entry name" value="DNA HELICASE B"/>
    <property type="match status" value="1"/>
</dbReference>
<dbReference type="Pfam" id="PF18335">
    <property type="entry name" value="SH3_13"/>
    <property type="match status" value="1"/>
</dbReference>
<dbReference type="GO" id="GO:0009338">
    <property type="term" value="C:exodeoxyribonuclease V complex"/>
    <property type="evidence" value="ECO:0007669"/>
    <property type="project" value="TreeGrafter"/>
</dbReference>
<dbReference type="RefSeq" id="WP_143402796.1">
    <property type="nucleotide sequence ID" value="NZ_FUYF01000048.1"/>
</dbReference>
<proteinExistence type="predicted"/>
<feature type="domain" description="AAA+ ATPase" evidence="3">
    <location>
        <begin position="104"/>
        <end position="255"/>
    </location>
</feature>
<reference evidence="4 5" key="1">
    <citation type="submission" date="2017-02" db="EMBL/GenBank/DDBJ databases">
        <authorList>
            <person name="Peterson S.W."/>
        </authorList>
    </citation>
    <scope>NUCLEOTIDE SEQUENCE [LARGE SCALE GENOMIC DNA]</scope>
    <source>
        <strain evidence="4 5">ATCC 27749</strain>
    </source>
</reference>
<dbReference type="AlphaFoldDB" id="A0A1T4Y9B6"/>
<dbReference type="SUPFAM" id="SSF52540">
    <property type="entry name" value="P-loop containing nucleoside triphosphate hydrolases"/>
    <property type="match status" value="1"/>
</dbReference>
<dbReference type="GO" id="GO:0006310">
    <property type="term" value="P:DNA recombination"/>
    <property type="evidence" value="ECO:0007669"/>
    <property type="project" value="TreeGrafter"/>
</dbReference>
<dbReference type="CDD" id="cd17933">
    <property type="entry name" value="DEXSc_RecD-like"/>
    <property type="match status" value="1"/>
</dbReference>
<sequence>EDLTKETLLLLNAPIPIPEQRVRAEEVQETLQQMILHGAVVAYKQYLYSPRVFGQEDDTARMIAERLANISVAENIESALESVRESLGITLSQKQEQAVRTAFQHGLTIITGSPGTGKTTVLKAIIEVFKNLHPKGKFALMAPTGRASRRMAESTGVDEARTLHSALGLGTGEEIGDGERVRFVDADLIIVDEFSMVDMWLAQQFFKRIGQHTRVVLVGDPNQLPSVGAGNVFYELIHSGMVPVTVLDWIFRQSKDGLIAYNAKFINEGSTKLYYGNDFVFVDSPTQIETARRIQDIYCKEAAERGIENVQILSPFREKGEAASEQLNRAIRERVNPFRSAEEEVKIGNRTFRVHDRVMQTKNTEKVSNGDLGFITGITTGSKGERLVQMDFGGDRKLTYTPEQLAHVDLAYATTIHKAMGSEFETVIIPIVKAHTIMLYRNLLYTAVTRAKKKVILVGHKPILFMAVHRADISKRNTMLGERIRLYCKAYNTERNALPELQQAG</sequence>
<keyword evidence="5" id="KW-1185">Reference proteome</keyword>
<dbReference type="InterPro" id="IPR003593">
    <property type="entry name" value="AAA+_ATPase"/>
</dbReference>
<keyword evidence="1" id="KW-0547">Nucleotide-binding</keyword>
<evidence type="ECO:0000313" key="5">
    <source>
        <dbReference type="Proteomes" id="UP000190286"/>
    </source>
</evidence>
<protein>
    <submittedName>
        <fullName evidence="4">Exodeoxyribonuclease V alpha subunit</fullName>
    </submittedName>
</protein>
<dbReference type="Gene3D" id="3.40.50.300">
    <property type="entry name" value="P-loop containing nucleotide triphosphate hydrolases"/>
    <property type="match status" value="2"/>
</dbReference>
<dbReference type="Pfam" id="PF13245">
    <property type="entry name" value="AAA_19"/>
    <property type="match status" value="1"/>
</dbReference>
<dbReference type="Proteomes" id="UP000190286">
    <property type="component" value="Unassembled WGS sequence"/>
</dbReference>
<name>A0A1T4Y9B6_9FIRM</name>
<feature type="non-terminal residue" evidence="4">
    <location>
        <position position="1"/>
    </location>
</feature>
<dbReference type="OrthoDB" id="9803432at2"/>
<dbReference type="GeneID" id="93339245"/>
<dbReference type="CDD" id="cd18809">
    <property type="entry name" value="SF1_C_RecD"/>
    <property type="match status" value="1"/>
</dbReference>
<accession>A0A1T4Y9B6</accession>